<dbReference type="Pfam" id="PF20060">
    <property type="entry name" value="DUF6459"/>
    <property type="match status" value="1"/>
</dbReference>
<evidence type="ECO:0000313" key="2">
    <source>
        <dbReference type="EMBL" id="MFC4531624.1"/>
    </source>
</evidence>
<reference evidence="3" key="1">
    <citation type="journal article" date="2019" name="Int. J. Syst. Evol. Microbiol.">
        <title>The Global Catalogue of Microorganisms (GCM) 10K type strain sequencing project: providing services to taxonomists for standard genome sequencing and annotation.</title>
        <authorList>
            <consortium name="The Broad Institute Genomics Platform"/>
            <consortium name="The Broad Institute Genome Sequencing Center for Infectious Disease"/>
            <person name="Wu L."/>
            <person name="Ma J."/>
        </authorList>
    </citation>
    <scope>NUCLEOTIDE SEQUENCE [LARGE SCALE GENOMIC DNA]</scope>
    <source>
        <strain evidence="3">CGMCC 4.7132</strain>
    </source>
</reference>
<name>A0ABV9CEM9_9ACTN</name>
<dbReference type="InterPro" id="IPR045596">
    <property type="entry name" value="DUF6459"/>
</dbReference>
<feature type="compositionally biased region" description="Low complexity" evidence="1">
    <location>
        <begin position="69"/>
        <end position="87"/>
    </location>
</feature>
<evidence type="ECO:0000313" key="3">
    <source>
        <dbReference type="Proteomes" id="UP001596004"/>
    </source>
</evidence>
<feature type="region of interest" description="Disordered" evidence="1">
    <location>
        <begin position="1"/>
        <end position="97"/>
    </location>
</feature>
<comment type="caution">
    <text evidence="2">The sequence shown here is derived from an EMBL/GenBank/DDBJ whole genome shotgun (WGS) entry which is preliminary data.</text>
</comment>
<dbReference type="Proteomes" id="UP001596004">
    <property type="component" value="Unassembled WGS sequence"/>
</dbReference>
<protein>
    <submittedName>
        <fullName evidence="2">Rv3235 family protein</fullName>
    </submittedName>
</protein>
<feature type="compositionally biased region" description="Low complexity" evidence="1">
    <location>
        <begin position="17"/>
        <end position="31"/>
    </location>
</feature>
<accession>A0ABV9CEM9</accession>
<organism evidence="2 3">
    <name type="scientific">Sphaerisporangium dianthi</name>
    <dbReference type="NCBI Taxonomy" id="1436120"/>
    <lineage>
        <taxon>Bacteria</taxon>
        <taxon>Bacillati</taxon>
        <taxon>Actinomycetota</taxon>
        <taxon>Actinomycetes</taxon>
        <taxon>Streptosporangiales</taxon>
        <taxon>Streptosporangiaceae</taxon>
        <taxon>Sphaerisporangium</taxon>
    </lineage>
</organism>
<dbReference type="RefSeq" id="WP_380840261.1">
    <property type="nucleotide sequence ID" value="NZ_JBHSFP010000006.1"/>
</dbReference>
<keyword evidence="3" id="KW-1185">Reference proteome</keyword>
<dbReference type="EMBL" id="JBHSFP010000006">
    <property type="protein sequence ID" value="MFC4531624.1"/>
    <property type="molecule type" value="Genomic_DNA"/>
</dbReference>
<sequence length="213" mass="22657">MPRSPEPSRPRTRSRASRPAGPARPVSLPRLRPVPPADPPYDDERDPGYAPPPPAQAALALTYDPPWEAAAAAGHASPVPAAAGHASPEPASAEPVSGAALQGYETRRVAAPPPDVRRLRAIGQAMAEILAGRRPPGTVADRLTDKAYADLVRAGTMIRTRRPPLVALPHVKQPHGGAVEACLLVRCGERSHVLALRLERRGVQWLVTDFETA</sequence>
<gene>
    <name evidence="2" type="ORF">ACFO60_12680</name>
</gene>
<proteinExistence type="predicted"/>
<evidence type="ECO:0000256" key="1">
    <source>
        <dbReference type="SAM" id="MobiDB-lite"/>
    </source>
</evidence>